<evidence type="ECO:0000313" key="1">
    <source>
        <dbReference type="EMBL" id="CAG8488043.1"/>
    </source>
</evidence>
<gene>
    <name evidence="1" type="ORF">AMORRO_LOCUS2640</name>
</gene>
<reference evidence="1" key="1">
    <citation type="submission" date="2021-06" db="EMBL/GenBank/DDBJ databases">
        <authorList>
            <person name="Kallberg Y."/>
            <person name="Tangrot J."/>
            <person name="Rosling A."/>
        </authorList>
    </citation>
    <scope>NUCLEOTIDE SEQUENCE</scope>
    <source>
        <strain evidence="1">CL551</strain>
    </source>
</reference>
<sequence>MISLPNKTDIRQCKEINVNHLINQLLDRLFSTAMPNITVIRQYLPNN</sequence>
<dbReference type="AlphaFoldDB" id="A0A9N8WFE2"/>
<accession>A0A9N8WFE2</accession>
<protein>
    <submittedName>
        <fullName evidence="1">13274_t:CDS:1</fullName>
    </submittedName>
</protein>
<evidence type="ECO:0000313" key="2">
    <source>
        <dbReference type="Proteomes" id="UP000789342"/>
    </source>
</evidence>
<name>A0A9N8WFE2_9GLOM</name>
<proteinExistence type="predicted"/>
<organism evidence="1 2">
    <name type="scientific">Acaulospora morrowiae</name>
    <dbReference type="NCBI Taxonomy" id="94023"/>
    <lineage>
        <taxon>Eukaryota</taxon>
        <taxon>Fungi</taxon>
        <taxon>Fungi incertae sedis</taxon>
        <taxon>Mucoromycota</taxon>
        <taxon>Glomeromycotina</taxon>
        <taxon>Glomeromycetes</taxon>
        <taxon>Diversisporales</taxon>
        <taxon>Acaulosporaceae</taxon>
        <taxon>Acaulospora</taxon>
    </lineage>
</organism>
<dbReference type="EMBL" id="CAJVPV010001145">
    <property type="protein sequence ID" value="CAG8488043.1"/>
    <property type="molecule type" value="Genomic_DNA"/>
</dbReference>
<keyword evidence="2" id="KW-1185">Reference proteome</keyword>
<comment type="caution">
    <text evidence="1">The sequence shown here is derived from an EMBL/GenBank/DDBJ whole genome shotgun (WGS) entry which is preliminary data.</text>
</comment>
<dbReference type="Proteomes" id="UP000789342">
    <property type="component" value="Unassembled WGS sequence"/>
</dbReference>